<dbReference type="GeneID" id="6070869"/>
<proteinExistence type="predicted"/>
<protein>
    <submittedName>
        <fullName evidence="2">Predicted protein</fullName>
    </submittedName>
</protein>
<reference evidence="2 3" key="1">
    <citation type="journal article" date="2008" name="Nature">
        <title>The genome of Laccaria bicolor provides insights into mycorrhizal symbiosis.</title>
        <authorList>
            <person name="Martin F."/>
            <person name="Aerts A."/>
            <person name="Ahren D."/>
            <person name="Brun A."/>
            <person name="Danchin E.G.J."/>
            <person name="Duchaussoy F."/>
            <person name="Gibon J."/>
            <person name="Kohler A."/>
            <person name="Lindquist E."/>
            <person name="Pereda V."/>
            <person name="Salamov A."/>
            <person name="Shapiro H.J."/>
            <person name="Wuyts J."/>
            <person name="Blaudez D."/>
            <person name="Buee M."/>
            <person name="Brokstein P."/>
            <person name="Canbaeck B."/>
            <person name="Cohen D."/>
            <person name="Courty P.E."/>
            <person name="Coutinho P.M."/>
            <person name="Delaruelle C."/>
            <person name="Detter J.C."/>
            <person name="Deveau A."/>
            <person name="DiFazio S."/>
            <person name="Duplessis S."/>
            <person name="Fraissinet-Tachet L."/>
            <person name="Lucic E."/>
            <person name="Frey-Klett P."/>
            <person name="Fourrey C."/>
            <person name="Feussner I."/>
            <person name="Gay G."/>
            <person name="Grimwood J."/>
            <person name="Hoegger P.J."/>
            <person name="Jain P."/>
            <person name="Kilaru S."/>
            <person name="Labbe J."/>
            <person name="Lin Y.C."/>
            <person name="Legue V."/>
            <person name="Le Tacon F."/>
            <person name="Marmeisse R."/>
            <person name="Melayah D."/>
            <person name="Montanini B."/>
            <person name="Muratet M."/>
            <person name="Nehls U."/>
            <person name="Niculita-Hirzel H."/>
            <person name="Oudot-Le Secq M.P."/>
            <person name="Peter M."/>
            <person name="Quesneville H."/>
            <person name="Rajashekar B."/>
            <person name="Reich M."/>
            <person name="Rouhier N."/>
            <person name="Schmutz J."/>
            <person name="Yin T."/>
            <person name="Chalot M."/>
            <person name="Henrissat B."/>
            <person name="Kuees U."/>
            <person name="Lucas S."/>
            <person name="Van de Peer Y."/>
            <person name="Podila G.K."/>
            <person name="Polle A."/>
            <person name="Pukkila P.J."/>
            <person name="Richardson P.M."/>
            <person name="Rouze P."/>
            <person name="Sanders I.R."/>
            <person name="Stajich J.E."/>
            <person name="Tunlid A."/>
            <person name="Tuskan G."/>
            <person name="Grigoriev I.V."/>
        </authorList>
    </citation>
    <scope>NUCLEOTIDE SEQUENCE [LARGE SCALE GENOMIC DNA]</scope>
    <source>
        <strain evidence="3">S238N-H82 / ATCC MYA-4686</strain>
    </source>
</reference>
<name>B0CTQ7_LACBS</name>
<dbReference type="RefSeq" id="XP_001875095.1">
    <property type="nucleotide sequence ID" value="XM_001875060.1"/>
</dbReference>
<feature type="region of interest" description="Disordered" evidence="1">
    <location>
        <begin position="115"/>
        <end position="139"/>
    </location>
</feature>
<evidence type="ECO:0000313" key="3">
    <source>
        <dbReference type="Proteomes" id="UP000001194"/>
    </source>
</evidence>
<accession>B0CTQ7</accession>
<dbReference type="KEGG" id="lbc:LACBIDRAFT_305226"/>
<keyword evidence="3" id="KW-1185">Reference proteome</keyword>
<evidence type="ECO:0000313" key="2">
    <source>
        <dbReference type="EMBL" id="EDR14536.1"/>
    </source>
</evidence>
<dbReference type="AlphaFoldDB" id="B0CTQ7"/>
<organism evidence="3">
    <name type="scientific">Laccaria bicolor (strain S238N-H82 / ATCC MYA-4686)</name>
    <name type="common">Bicoloured deceiver</name>
    <name type="synonym">Laccaria laccata var. bicolor</name>
    <dbReference type="NCBI Taxonomy" id="486041"/>
    <lineage>
        <taxon>Eukaryota</taxon>
        <taxon>Fungi</taxon>
        <taxon>Dikarya</taxon>
        <taxon>Basidiomycota</taxon>
        <taxon>Agaricomycotina</taxon>
        <taxon>Agaricomycetes</taxon>
        <taxon>Agaricomycetidae</taxon>
        <taxon>Agaricales</taxon>
        <taxon>Agaricineae</taxon>
        <taxon>Hydnangiaceae</taxon>
        <taxon>Laccaria</taxon>
    </lineage>
</organism>
<dbReference type="EMBL" id="DS547092">
    <property type="protein sequence ID" value="EDR14536.1"/>
    <property type="molecule type" value="Genomic_DNA"/>
</dbReference>
<evidence type="ECO:0000256" key="1">
    <source>
        <dbReference type="SAM" id="MobiDB-lite"/>
    </source>
</evidence>
<dbReference type="HOGENOM" id="CLU_1532825_0_0_1"/>
<gene>
    <name evidence="2" type="ORF">LACBIDRAFT_305226</name>
</gene>
<sequence length="175" mass="19997">MGRNALRQDVARDALFLSIAIAFMFFTSHNPQTCSTLATRPTHSQDPCNLRFAYTPTSPRPHLKGIHVTSTQRWRRRRTTRGFQCPSHNTDNCLEWSSNSGMLKRGGVAHNVDVADGSYGSGEKASHDSTPEDEDGIHTSLRCHKRTSLPVYRTRMMFVNSCRESSRRTWRWRQS</sequence>
<dbReference type="Proteomes" id="UP000001194">
    <property type="component" value="Unassembled WGS sequence"/>
</dbReference>
<dbReference type="InParanoid" id="B0CTQ7"/>